<proteinExistence type="predicted"/>
<evidence type="ECO:0008006" key="5">
    <source>
        <dbReference type="Google" id="ProtNLM"/>
    </source>
</evidence>
<feature type="transmembrane region" description="Helical" evidence="2">
    <location>
        <begin position="94"/>
        <end position="115"/>
    </location>
</feature>
<feature type="transmembrane region" description="Helical" evidence="2">
    <location>
        <begin position="60"/>
        <end position="82"/>
    </location>
</feature>
<keyword evidence="4" id="KW-1185">Reference proteome</keyword>
<feature type="region of interest" description="Disordered" evidence="1">
    <location>
        <begin position="1"/>
        <end position="43"/>
    </location>
</feature>
<sequence>MSNATPSALRGQPRDQAGKAREAFGGIDKSSVRSTSDGPDFHAIRQSPEFRRLRRRVKSFVFPMTALFLLWYVGYVLLAAYAPEFMAQRLYGEVNVGLVMGVGQFATTLIITALYGRFARKHVDPEIEEIRREAVGDQR</sequence>
<evidence type="ECO:0000256" key="1">
    <source>
        <dbReference type="SAM" id="MobiDB-lite"/>
    </source>
</evidence>
<accession>A0ABN3V8R3</accession>
<protein>
    <recommendedName>
        <fullName evidence="5">DUF485 domain-containing protein</fullName>
    </recommendedName>
</protein>
<gene>
    <name evidence="3" type="ORF">GCM10010470_17200</name>
</gene>
<reference evidence="3 4" key="1">
    <citation type="journal article" date="2019" name="Int. J. Syst. Evol. Microbiol.">
        <title>The Global Catalogue of Microorganisms (GCM) 10K type strain sequencing project: providing services to taxonomists for standard genome sequencing and annotation.</title>
        <authorList>
            <consortium name="The Broad Institute Genomics Platform"/>
            <consortium name="The Broad Institute Genome Sequencing Center for Infectious Disease"/>
            <person name="Wu L."/>
            <person name="Ma J."/>
        </authorList>
    </citation>
    <scope>NUCLEOTIDE SEQUENCE [LARGE SCALE GENOMIC DNA]</scope>
    <source>
        <strain evidence="3 4">JCM 9383</strain>
    </source>
</reference>
<keyword evidence="2" id="KW-0812">Transmembrane</keyword>
<dbReference type="Proteomes" id="UP001500979">
    <property type="component" value="Unassembled WGS sequence"/>
</dbReference>
<dbReference type="PANTHER" id="PTHR38441:SF1">
    <property type="entry name" value="MEMBRANE PROTEIN"/>
    <property type="match status" value="1"/>
</dbReference>
<dbReference type="EMBL" id="BAAAUX010000010">
    <property type="protein sequence ID" value="GAA2783747.1"/>
    <property type="molecule type" value="Genomic_DNA"/>
</dbReference>
<dbReference type="PANTHER" id="PTHR38441">
    <property type="entry name" value="INTEGRAL MEMBRANE PROTEIN-RELATED"/>
    <property type="match status" value="1"/>
</dbReference>
<dbReference type="InterPro" id="IPR007436">
    <property type="entry name" value="DUF485"/>
</dbReference>
<dbReference type="SUPFAM" id="SSF103473">
    <property type="entry name" value="MFS general substrate transporter"/>
    <property type="match status" value="1"/>
</dbReference>
<evidence type="ECO:0000313" key="3">
    <source>
        <dbReference type="EMBL" id="GAA2783747.1"/>
    </source>
</evidence>
<keyword evidence="2" id="KW-1133">Transmembrane helix</keyword>
<evidence type="ECO:0000313" key="4">
    <source>
        <dbReference type="Proteomes" id="UP001500979"/>
    </source>
</evidence>
<organism evidence="3 4">
    <name type="scientific">Saccharopolyspora taberi</name>
    <dbReference type="NCBI Taxonomy" id="60895"/>
    <lineage>
        <taxon>Bacteria</taxon>
        <taxon>Bacillati</taxon>
        <taxon>Actinomycetota</taxon>
        <taxon>Actinomycetes</taxon>
        <taxon>Pseudonocardiales</taxon>
        <taxon>Pseudonocardiaceae</taxon>
        <taxon>Saccharopolyspora</taxon>
    </lineage>
</organism>
<dbReference type="InterPro" id="IPR036259">
    <property type="entry name" value="MFS_trans_sf"/>
</dbReference>
<keyword evidence="2" id="KW-0472">Membrane</keyword>
<dbReference type="Pfam" id="PF04341">
    <property type="entry name" value="DUF485"/>
    <property type="match status" value="1"/>
</dbReference>
<comment type="caution">
    <text evidence="3">The sequence shown here is derived from an EMBL/GenBank/DDBJ whole genome shotgun (WGS) entry which is preliminary data.</text>
</comment>
<name>A0ABN3V8R3_9PSEU</name>
<evidence type="ECO:0000256" key="2">
    <source>
        <dbReference type="SAM" id="Phobius"/>
    </source>
</evidence>
<feature type="compositionally biased region" description="Basic and acidic residues" evidence="1">
    <location>
        <begin position="12"/>
        <end position="22"/>
    </location>
</feature>